<dbReference type="SMART" id="SM00487">
    <property type="entry name" value="DEXDc"/>
    <property type="match status" value="1"/>
</dbReference>
<accession>A0ABT6MCC3</accession>
<dbReference type="InterPro" id="IPR000330">
    <property type="entry name" value="SNF2_N"/>
</dbReference>
<dbReference type="PROSITE" id="PS51192">
    <property type="entry name" value="HELICASE_ATP_BIND_1"/>
    <property type="match status" value="1"/>
</dbReference>
<dbReference type="PANTHER" id="PTHR10799">
    <property type="entry name" value="SNF2/RAD54 HELICASE FAMILY"/>
    <property type="match status" value="1"/>
</dbReference>
<evidence type="ECO:0000313" key="4">
    <source>
        <dbReference type="Proteomes" id="UP001160334"/>
    </source>
</evidence>
<dbReference type="CDD" id="cd18793">
    <property type="entry name" value="SF2_C_SNF"/>
    <property type="match status" value="1"/>
</dbReference>
<dbReference type="Proteomes" id="UP001160334">
    <property type="component" value="Unassembled WGS sequence"/>
</dbReference>
<dbReference type="InterPro" id="IPR001650">
    <property type="entry name" value="Helicase_C-like"/>
</dbReference>
<dbReference type="InterPro" id="IPR014001">
    <property type="entry name" value="Helicase_ATP-bd"/>
</dbReference>
<dbReference type="Gene3D" id="3.40.50.300">
    <property type="entry name" value="P-loop containing nucleotide triphosphate hydrolases"/>
    <property type="match status" value="2"/>
</dbReference>
<evidence type="ECO:0000313" key="3">
    <source>
        <dbReference type="EMBL" id="MDH6281549.1"/>
    </source>
</evidence>
<protein>
    <recommendedName>
        <fullName evidence="2">Helicase ATP-binding domain-containing protein</fullName>
    </recommendedName>
</protein>
<dbReference type="EMBL" id="JARXVC010000006">
    <property type="protein sequence ID" value="MDH6281549.1"/>
    <property type="molecule type" value="Genomic_DNA"/>
</dbReference>
<proteinExistence type="predicted"/>
<keyword evidence="1" id="KW-0378">Hydrolase</keyword>
<dbReference type="InterPro" id="IPR049730">
    <property type="entry name" value="SNF2/RAD54-like_C"/>
</dbReference>
<sequence length="619" mass="66632">MAPRIHDGDGVTVVGQPSLEIGFGNSVTTARLSAGAGFEHDLRRLAARFGTSVQRSSTSIDVEIDELLTNLVTLTNWPAADSVVWDPHLASLATDSVADARTVAQHLDASMDAAVEVDPDSIEGLLGSSWTGSLTAFQRRDIAKLLSLRHGANFSVPGAGKTRVGLAVFQAQRQANGIERLLIVGPKSCYESWQYENTVCFGTPLRMEVFGKDNDPAAEVLIVNYERLSGSLNELGAWLASRPSMLLLDEAHRMKLGAEGTYGSACLALGTRVRHRLILTGTPAPNGAKDLENLFGFVWPGHGRRTVTQAVAGGDLAKASQVLRPLFTRTTKNELGLPALTPQIRPVSLPPLHKEIYDALVGRLSARAATHEEDFQALGKIIVYMLMAATSPALLAVGTTPYEPLAYQVAPLAAPEGTALFELMRDLPSYEMSPKYQEVLAIVAANAASGRKTLVWSTFVRSLMTLERLLDKFSPAVVHGGTKDREGQIDRFRNDPACMVLLSNPATLGEGISLHHHCHDAVYVDRDFAAGRFLQSLDRIHRLGLAPDTETSVTVLVSEGTIDEVVAERLADKLYFMGKILDDPTVQELADLDEEPAIGGGLDQGDLQALIGHLNAGST</sequence>
<evidence type="ECO:0000259" key="2">
    <source>
        <dbReference type="PROSITE" id="PS51192"/>
    </source>
</evidence>
<dbReference type="SUPFAM" id="SSF52540">
    <property type="entry name" value="P-loop containing nucleoside triphosphate hydrolases"/>
    <property type="match status" value="2"/>
</dbReference>
<keyword evidence="4" id="KW-1185">Reference proteome</keyword>
<name>A0ABT6MCC3_9NOCA</name>
<feature type="domain" description="Helicase ATP-binding" evidence="2">
    <location>
        <begin position="142"/>
        <end position="301"/>
    </location>
</feature>
<gene>
    <name evidence="3" type="ORF">M2280_002770</name>
</gene>
<dbReference type="Pfam" id="PF00271">
    <property type="entry name" value="Helicase_C"/>
    <property type="match status" value="1"/>
</dbReference>
<comment type="caution">
    <text evidence="3">The sequence shown here is derived from an EMBL/GenBank/DDBJ whole genome shotgun (WGS) entry which is preliminary data.</text>
</comment>
<evidence type="ECO:0000256" key="1">
    <source>
        <dbReference type="ARBA" id="ARBA00022801"/>
    </source>
</evidence>
<organism evidence="3 4">
    <name type="scientific">Prescottella agglutinans</name>
    <dbReference type="NCBI Taxonomy" id="1644129"/>
    <lineage>
        <taxon>Bacteria</taxon>
        <taxon>Bacillati</taxon>
        <taxon>Actinomycetota</taxon>
        <taxon>Actinomycetes</taxon>
        <taxon>Mycobacteriales</taxon>
        <taxon>Nocardiaceae</taxon>
        <taxon>Prescottella</taxon>
    </lineage>
</organism>
<reference evidence="3 4" key="1">
    <citation type="submission" date="2023-04" db="EMBL/GenBank/DDBJ databases">
        <title>Forest soil microbial communities from Buena Vista Peninsula, Colon Province, Panama.</title>
        <authorList>
            <person name="Bouskill N."/>
        </authorList>
    </citation>
    <scope>NUCLEOTIDE SEQUENCE [LARGE SCALE GENOMIC DNA]</scope>
    <source>
        <strain evidence="3 4">CFH S0262</strain>
    </source>
</reference>
<dbReference type="Pfam" id="PF00176">
    <property type="entry name" value="SNF2-rel_dom"/>
    <property type="match status" value="1"/>
</dbReference>
<dbReference type="InterPro" id="IPR027417">
    <property type="entry name" value="P-loop_NTPase"/>
</dbReference>